<keyword evidence="4" id="KW-0804">Transcription</keyword>
<dbReference type="RefSeq" id="WP_155316781.1">
    <property type="nucleotide sequence ID" value="NZ_AP021874.1"/>
</dbReference>
<dbReference type="Proteomes" id="UP000427906">
    <property type="component" value="Chromosome"/>
</dbReference>
<dbReference type="AlphaFoldDB" id="A0A5K7YHN7"/>
<sequence>MTKNPPMPDLTKAEFNILRIIWKNGKLSVREVHDQITAAHDWAYSTTKNMMDRMVRKQLLAREKFHGVFLYRPLISRPTGFTRIVQFFADHVLELDYGEVVALFSRSKVLKAEEVRELEKLLADETEARHDTS</sequence>
<keyword evidence="6" id="KW-1185">Reference proteome</keyword>
<evidence type="ECO:0000256" key="3">
    <source>
        <dbReference type="ARBA" id="ARBA00023125"/>
    </source>
</evidence>
<dbReference type="EMBL" id="AP021874">
    <property type="protein sequence ID" value="BBO68646.1"/>
    <property type="molecule type" value="Genomic_DNA"/>
</dbReference>
<dbReference type="InterPro" id="IPR005650">
    <property type="entry name" value="BlaI_family"/>
</dbReference>
<dbReference type="InterPro" id="IPR036388">
    <property type="entry name" value="WH-like_DNA-bd_sf"/>
</dbReference>
<dbReference type="GO" id="GO:0045892">
    <property type="term" value="P:negative regulation of DNA-templated transcription"/>
    <property type="evidence" value="ECO:0007669"/>
    <property type="project" value="InterPro"/>
</dbReference>
<keyword evidence="2" id="KW-0805">Transcription regulation</keyword>
<dbReference type="InterPro" id="IPR036390">
    <property type="entry name" value="WH_DNA-bd_sf"/>
</dbReference>
<evidence type="ECO:0000313" key="6">
    <source>
        <dbReference type="Proteomes" id="UP000427906"/>
    </source>
</evidence>
<gene>
    <name evidence="5" type="ORF">DSCA_25760</name>
</gene>
<comment type="similarity">
    <text evidence="1">Belongs to the BlaI transcriptional regulatory family.</text>
</comment>
<keyword evidence="3" id="KW-0238">DNA-binding</keyword>
<organism evidence="5 6">
    <name type="scientific">Desulfosarcina alkanivorans</name>
    <dbReference type="NCBI Taxonomy" id="571177"/>
    <lineage>
        <taxon>Bacteria</taxon>
        <taxon>Pseudomonadati</taxon>
        <taxon>Thermodesulfobacteriota</taxon>
        <taxon>Desulfobacteria</taxon>
        <taxon>Desulfobacterales</taxon>
        <taxon>Desulfosarcinaceae</taxon>
        <taxon>Desulfosarcina</taxon>
    </lineage>
</organism>
<evidence type="ECO:0000313" key="5">
    <source>
        <dbReference type="EMBL" id="BBO68646.1"/>
    </source>
</evidence>
<proteinExistence type="inferred from homology"/>
<reference evidence="5 6" key="1">
    <citation type="submission" date="2019-11" db="EMBL/GenBank/DDBJ databases">
        <title>Comparative genomics of hydrocarbon-degrading Desulfosarcina strains.</title>
        <authorList>
            <person name="Watanabe M."/>
            <person name="Kojima H."/>
            <person name="Fukui M."/>
        </authorList>
    </citation>
    <scope>NUCLEOTIDE SEQUENCE [LARGE SCALE GENOMIC DNA]</scope>
    <source>
        <strain evidence="5 6">PL12</strain>
    </source>
</reference>
<dbReference type="KEGG" id="dalk:DSCA_25760"/>
<dbReference type="GO" id="GO:0003677">
    <property type="term" value="F:DNA binding"/>
    <property type="evidence" value="ECO:0007669"/>
    <property type="project" value="UniProtKB-KW"/>
</dbReference>
<dbReference type="Pfam" id="PF03965">
    <property type="entry name" value="Penicillinase_R"/>
    <property type="match status" value="1"/>
</dbReference>
<dbReference type="SUPFAM" id="SSF46785">
    <property type="entry name" value="Winged helix' DNA-binding domain"/>
    <property type="match status" value="1"/>
</dbReference>
<dbReference type="OrthoDB" id="279010at2"/>
<name>A0A5K7YHN7_9BACT</name>
<evidence type="ECO:0000256" key="1">
    <source>
        <dbReference type="ARBA" id="ARBA00011046"/>
    </source>
</evidence>
<protein>
    <submittedName>
        <fullName evidence="5">Transcriptional regulator</fullName>
    </submittedName>
</protein>
<evidence type="ECO:0000256" key="2">
    <source>
        <dbReference type="ARBA" id="ARBA00023015"/>
    </source>
</evidence>
<accession>A0A5K7YHN7</accession>
<dbReference type="Gene3D" id="1.10.10.10">
    <property type="entry name" value="Winged helix-like DNA-binding domain superfamily/Winged helix DNA-binding domain"/>
    <property type="match status" value="1"/>
</dbReference>
<evidence type="ECO:0000256" key="4">
    <source>
        <dbReference type="ARBA" id="ARBA00023163"/>
    </source>
</evidence>
<dbReference type="PIRSF" id="PIRSF019455">
    <property type="entry name" value="CopR_AtkY"/>
    <property type="match status" value="1"/>
</dbReference>